<evidence type="ECO:0000256" key="9">
    <source>
        <dbReference type="SAM" id="Phobius"/>
    </source>
</evidence>
<dbReference type="PANTHER" id="PTHR24421">
    <property type="entry name" value="NITRATE/NITRITE SENSOR PROTEIN NARX-RELATED"/>
    <property type="match status" value="1"/>
</dbReference>
<name>A0ABU9C619_9BURK</name>
<keyword evidence="9" id="KW-0472">Membrane</keyword>
<dbReference type="InterPro" id="IPR007891">
    <property type="entry name" value="CHASE3"/>
</dbReference>
<organism evidence="11 12">
    <name type="scientific">Ideonella margarita</name>
    <dbReference type="NCBI Taxonomy" id="2984191"/>
    <lineage>
        <taxon>Bacteria</taxon>
        <taxon>Pseudomonadati</taxon>
        <taxon>Pseudomonadota</taxon>
        <taxon>Betaproteobacteria</taxon>
        <taxon>Burkholderiales</taxon>
        <taxon>Sphaerotilaceae</taxon>
        <taxon>Ideonella</taxon>
    </lineage>
</organism>
<keyword evidence="12" id="KW-1185">Reference proteome</keyword>
<dbReference type="Pfam" id="PF02518">
    <property type="entry name" value="HATPase_c"/>
    <property type="match status" value="1"/>
</dbReference>
<keyword evidence="9" id="KW-0812">Transmembrane</keyword>
<evidence type="ECO:0000256" key="7">
    <source>
        <dbReference type="ARBA" id="ARBA00022840"/>
    </source>
</evidence>
<dbReference type="Proteomes" id="UP001379945">
    <property type="component" value="Unassembled WGS sequence"/>
</dbReference>
<dbReference type="Pfam" id="PF07730">
    <property type="entry name" value="HisKA_3"/>
    <property type="match status" value="1"/>
</dbReference>
<comment type="catalytic activity">
    <reaction evidence="1">
        <text>ATP + protein L-histidine = ADP + protein N-phospho-L-histidine.</text>
        <dbReference type="EC" id="2.7.13.3"/>
    </reaction>
</comment>
<dbReference type="InterPro" id="IPR003594">
    <property type="entry name" value="HATPase_dom"/>
</dbReference>
<accession>A0ABU9C619</accession>
<keyword evidence="3" id="KW-0597">Phosphoprotein</keyword>
<evidence type="ECO:0000256" key="1">
    <source>
        <dbReference type="ARBA" id="ARBA00000085"/>
    </source>
</evidence>
<dbReference type="PANTHER" id="PTHR24421:SF10">
    <property type="entry name" value="NITRATE_NITRITE SENSOR PROTEIN NARQ"/>
    <property type="match status" value="1"/>
</dbReference>
<keyword evidence="9" id="KW-1133">Transmembrane helix</keyword>
<dbReference type="CDD" id="cd16917">
    <property type="entry name" value="HATPase_UhpB-NarQ-NarX-like"/>
    <property type="match status" value="1"/>
</dbReference>
<evidence type="ECO:0000259" key="10">
    <source>
        <dbReference type="PROSITE" id="PS50109"/>
    </source>
</evidence>
<evidence type="ECO:0000256" key="4">
    <source>
        <dbReference type="ARBA" id="ARBA00022679"/>
    </source>
</evidence>
<dbReference type="CDD" id="cd19410">
    <property type="entry name" value="HK9-like_sensor"/>
    <property type="match status" value="1"/>
</dbReference>
<evidence type="ECO:0000256" key="2">
    <source>
        <dbReference type="ARBA" id="ARBA00012438"/>
    </source>
</evidence>
<evidence type="ECO:0000256" key="6">
    <source>
        <dbReference type="ARBA" id="ARBA00022777"/>
    </source>
</evidence>
<feature type="transmembrane region" description="Helical" evidence="9">
    <location>
        <begin position="187"/>
        <end position="204"/>
    </location>
</feature>
<keyword evidence="5" id="KW-0547">Nucleotide-binding</keyword>
<dbReference type="InterPro" id="IPR005467">
    <property type="entry name" value="His_kinase_dom"/>
</dbReference>
<keyword evidence="6" id="KW-0418">Kinase</keyword>
<reference evidence="11 12" key="1">
    <citation type="submission" date="2024-04" db="EMBL/GenBank/DDBJ databases">
        <title>Novel species of the genus Ideonella isolated from streams.</title>
        <authorList>
            <person name="Lu H."/>
        </authorList>
    </citation>
    <scope>NUCLEOTIDE SEQUENCE [LARGE SCALE GENOMIC DNA]</scope>
    <source>
        <strain evidence="11 12">LYT19W</strain>
    </source>
</reference>
<sequence>MLDPLIRYSARHRRIALPVALLLALVIMSVGELAYALADTSLASVRNRYAARYDAQLLRSVLTDAETGQRGFLLTGREAYLVPMNQAAPSLAEIIGRLKQHYQGSEWDTLVGQLNQRVLEKLSELNTTVSLYRRDERSTWLELVRTDIGKEKMDAVRVATARLEAYESERITTERSNVFRALNIGRFGVHALALLTLVGFACFLRKNEALDCMRAELAENVRAERDRLDREVHRRTEDLTELARHLTSVREDERSHLARELHDELGALLTAAKLDIARIRRHSASIPEAVVERLAHMGNLIDEGITLKRRIIEDLRPSALSNLGMVPALEILTREFGERSGLVIHTELLDVVAPDTGKLALYRLVQEALTNVLRHANAQQVWVSIQEEGPQVVLSVRDDGQGFAPQRVPSGHHGLLGMRYRIEALGGVLQLTSALGQGTEVEARLPYAVAPEAP</sequence>
<dbReference type="SMART" id="SM00387">
    <property type="entry name" value="HATPase_c"/>
    <property type="match status" value="1"/>
</dbReference>
<keyword evidence="7" id="KW-0067">ATP-binding</keyword>
<keyword evidence="8" id="KW-0902">Two-component regulatory system</keyword>
<dbReference type="InterPro" id="IPR050482">
    <property type="entry name" value="Sensor_HK_TwoCompSys"/>
</dbReference>
<dbReference type="SUPFAM" id="SSF55874">
    <property type="entry name" value="ATPase domain of HSP90 chaperone/DNA topoisomerase II/histidine kinase"/>
    <property type="match status" value="1"/>
</dbReference>
<comment type="caution">
    <text evidence="11">The sequence shown here is derived from an EMBL/GenBank/DDBJ whole genome shotgun (WGS) entry which is preliminary data.</text>
</comment>
<dbReference type="RefSeq" id="WP_341398639.1">
    <property type="nucleotide sequence ID" value="NZ_JBBUTI010000005.1"/>
</dbReference>
<dbReference type="Gene3D" id="1.20.5.1930">
    <property type="match status" value="1"/>
</dbReference>
<keyword evidence="4" id="KW-0808">Transferase</keyword>
<gene>
    <name evidence="11" type="ORF">AACH00_08355</name>
</gene>
<evidence type="ECO:0000256" key="3">
    <source>
        <dbReference type="ARBA" id="ARBA00022553"/>
    </source>
</evidence>
<dbReference type="Gene3D" id="3.30.565.10">
    <property type="entry name" value="Histidine kinase-like ATPase, C-terminal domain"/>
    <property type="match status" value="1"/>
</dbReference>
<feature type="domain" description="Histidine kinase" evidence="10">
    <location>
        <begin position="256"/>
        <end position="449"/>
    </location>
</feature>
<dbReference type="InterPro" id="IPR036890">
    <property type="entry name" value="HATPase_C_sf"/>
</dbReference>
<dbReference type="InterPro" id="IPR011712">
    <property type="entry name" value="Sig_transdc_His_kin_sub3_dim/P"/>
</dbReference>
<evidence type="ECO:0000256" key="8">
    <source>
        <dbReference type="ARBA" id="ARBA00023012"/>
    </source>
</evidence>
<dbReference type="EC" id="2.7.13.3" evidence="2"/>
<dbReference type="Pfam" id="PF05227">
    <property type="entry name" value="CHASE3"/>
    <property type="match status" value="1"/>
</dbReference>
<evidence type="ECO:0000313" key="12">
    <source>
        <dbReference type="Proteomes" id="UP001379945"/>
    </source>
</evidence>
<protein>
    <recommendedName>
        <fullName evidence="2">histidine kinase</fullName>
        <ecNumber evidence="2">2.7.13.3</ecNumber>
    </recommendedName>
</protein>
<dbReference type="PROSITE" id="PS50109">
    <property type="entry name" value="HIS_KIN"/>
    <property type="match status" value="1"/>
</dbReference>
<evidence type="ECO:0000313" key="11">
    <source>
        <dbReference type="EMBL" id="MEK8046351.1"/>
    </source>
</evidence>
<proteinExistence type="predicted"/>
<evidence type="ECO:0000256" key="5">
    <source>
        <dbReference type="ARBA" id="ARBA00022741"/>
    </source>
</evidence>
<dbReference type="EMBL" id="JBBUTI010000005">
    <property type="protein sequence ID" value="MEK8046351.1"/>
    <property type="molecule type" value="Genomic_DNA"/>
</dbReference>